<dbReference type="PANTHER" id="PTHR11819:SF195">
    <property type="entry name" value="SODIUM_GLUCOSE COTRANSPORTER 4"/>
    <property type="match status" value="1"/>
</dbReference>
<evidence type="ECO:0000256" key="7">
    <source>
        <dbReference type="SAM" id="Phobius"/>
    </source>
</evidence>
<dbReference type="CDD" id="cd10328">
    <property type="entry name" value="SLC5sbd_YidK"/>
    <property type="match status" value="1"/>
</dbReference>
<evidence type="ECO:0000256" key="2">
    <source>
        <dbReference type="ARBA" id="ARBA00006434"/>
    </source>
</evidence>
<feature type="transmembrane region" description="Helical" evidence="7">
    <location>
        <begin position="243"/>
        <end position="261"/>
    </location>
</feature>
<dbReference type="STRING" id="212667.VFDL14_00240"/>
<dbReference type="RefSeq" id="WP_032550945.1">
    <property type="nucleotide sequence ID" value="NZ_JFFR01000014.1"/>
</dbReference>
<feature type="transmembrane region" description="Helical" evidence="7">
    <location>
        <begin position="481"/>
        <end position="499"/>
    </location>
</feature>
<feature type="transmembrane region" description="Helical" evidence="7">
    <location>
        <begin position="415"/>
        <end position="436"/>
    </location>
</feature>
<feature type="transmembrane region" description="Helical" evidence="7">
    <location>
        <begin position="524"/>
        <end position="543"/>
    </location>
</feature>
<evidence type="ECO:0000256" key="3">
    <source>
        <dbReference type="ARBA" id="ARBA00022692"/>
    </source>
</evidence>
<feature type="transmembrane region" description="Helical" evidence="7">
    <location>
        <begin position="336"/>
        <end position="368"/>
    </location>
</feature>
<dbReference type="NCBIfam" id="NF007790">
    <property type="entry name" value="PRK10484.1"/>
    <property type="match status" value="1"/>
</dbReference>
<dbReference type="InterPro" id="IPR001734">
    <property type="entry name" value="Na/solute_symporter"/>
</dbReference>
<dbReference type="PANTHER" id="PTHR11819">
    <property type="entry name" value="SOLUTE CARRIER FAMILY 5"/>
    <property type="match status" value="1"/>
</dbReference>
<dbReference type="NCBIfam" id="TIGR00813">
    <property type="entry name" value="sss"/>
    <property type="match status" value="1"/>
</dbReference>
<dbReference type="InterPro" id="IPR038377">
    <property type="entry name" value="Na/Glc_symporter_sf"/>
</dbReference>
<comment type="subcellular location">
    <subcellularLocation>
        <location evidence="1">Membrane</location>
        <topology evidence="1">Multi-pass membrane protein</topology>
    </subcellularLocation>
</comment>
<keyword evidence="3 7" id="KW-0812">Transmembrane</keyword>
<evidence type="ECO:0000313" key="8">
    <source>
        <dbReference type="EMBL" id="KDN28737.1"/>
    </source>
</evidence>
<evidence type="ECO:0000256" key="6">
    <source>
        <dbReference type="RuleBase" id="RU362091"/>
    </source>
</evidence>
<name>A0A066US85_9VIBR</name>
<accession>A0A066US85</accession>
<dbReference type="Gene3D" id="1.20.1730.10">
    <property type="entry name" value="Sodium/glucose cotransporter"/>
    <property type="match status" value="1"/>
</dbReference>
<proteinExistence type="inferred from homology"/>
<dbReference type="Pfam" id="PF00474">
    <property type="entry name" value="SSF"/>
    <property type="match status" value="1"/>
</dbReference>
<reference evidence="8 9" key="1">
    <citation type="submission" date="2014-02" db="EMBL/GenBank/DDBJ databases">
        <title>Vibrio fortis Dalian14 Genome Sequencing.</title>
        <authorList>
            <person name="Wang Y."/>
            <person name="Song L."/>
            <person name="Liu G."/>
            <person name="Ding J."/>
        </authorList>
    </citation>
    <scope>NUCLEOTIDE SEQUENCE [LARGE SCALE GENOMIC DNA]</scope>
    <source>
        <strain evidence="8 9">Dalian14</strain>
    </source>
</reference>
<feature type="transmembrane region" description="Helical" evidence="7">
    <location>
        <begin position="192"/>
        <end position="212"/>
    </location>
</feature>
<feature type="transmembrane region" description="Helical" evidence="7">
    <location>
        <begin position="555"/>
        <end position="574"/>
    </location>
</feature>
<dbReference type="OrthoDB" id="9814523at2"/>
<dbReference type="GO" id="GO:0005886">
    <property type="term" value="C:plasma membrane"/>
    <property type="evidence" value="ECO:0007669"/>
    <property type="project" value="TreeGrafter"/>
</dbReference>
<feature type="transmembrane region" description="Helical" evidence="7">
    <location>
        <begin position="160"/>
        <end position="180"/>
    </location>
</feature>
<gene>
    <name evidence="8" type="ORF">VFDL14_00240</name>
</gene>
<dbReference type="PROSITE" id="PS50283">
    <property type="entry name" value="NA_SOLUT_SYMP_3"/>
    <property type="match status" value="1"/>
</dbReference>
<feature type="transmembrane region" description="Helical" evidence="7">
    <location>
        <begin position="119"/>
        <end position="148"/>
    </location>
</feature>
<feature type="transmembrane region" description="Helical" evidence="7">
    <location>
        <begin position="6"/>
        <end position="24"/>
    </location>
</feature>
<comment type="similarity">
    <text evidence="2 6">Belongs to the sodium:solute symporter (SSF) (TC 2.A.21) family.</text>
</comment>
<keyword evidence="4 7" id="KW-1133">Transmembrane helix</keyword>
<evidence type="ECO:0000256" key="1">
    <source>
        <dbReference type="ARBA" id="ARBA00004141"/>
    </source>
</evidence>
<evidence type="ECO:0000256" key="5">
    <source>
        <dbReference type="ARBA" id="ARBA00023136"/>
    </source>
</evidence>
<feature type="transmembrane region" description="Helical" evidence="7">
    <location>
        <begin position="282"/>
        <end position="308"/>
    </location>
</feature>
<feature type="transmembrane region" description="Helical" evidence="7">
    <location>
        <begin position="75"/>
        <end position="98"/>
    </location>
</feature>
<dbReference type="Proteomes" id="UP000027219">
    <property type="component" value="Unassembled WGS sequence"/>
</dbReference>
<evidence type="ECO:0000256" key="4">
    <source>
        <dbReference type="ARBA" id="ARBA00022989"/>
    </source>
</evidence>
<dbReference type="EMBL" id="JFFR01000014">
    <property type="protein sequence ID" value="KDN28737.1"/>
    <property type="molecule type" value="Genomic_DNA"/>
</dbReference>
<sequence>MPMTILLSFFFFTGLVVFYTWSRVKNQKNDSKDGFFLGGRSLTGGLIASSLILTNLSATSFVGMSALSFKGNMSVMGYEVASGITLIIIALFLVPRYLKQGITTIPDFLESRYDLSVKQFVTVLFLLSYIINLLPNTLYAGAMVIGGIFDIESMLGISRFQAILLIASIIGFLGLFYAIYGGLKAVVIADTLNGVGLIVGGLMIPIFGLIVLGDGSFMEGVDVITTNATDKLQAVGAEDDPNVPFSTMFTGLLLVNLYYWGTDQAIIQRALGAKNLREGQKGVILAGAIKVVTPLFLIIPGIIAYHMFGTVDATGQSYEADTMYTRLVNEVLPKPLVGFFLAAMFGAILSTFNGVLNSSTTLFTLNVYKPIFDKENKLSDEQLVNKGRSFGLFIAILSVGIAPFIMFAPNGLFDLLQRLAGLFSVPIFTIVFMGYITKRVPAMAAKVSLAVFVAAYGIVQFTPASMHDYLGPLKPLAELHFFHQLAVLFVLCCGIMFAIGKVRPRDTDYVLPVNEAMDIKPWEFRFEASAVILYMVLGAYITFSDLGLVAGDTSFMVTYALCGIVILGGLFARVRKKKAQSAQLNAQNAQ</sequence>
<keyword evidence="9" id="KW-1185">Reference proteome</keyword>
<evidence type="ECO:0000313" key="9">
    <source>
        <dbReference type="Proteomes" id="UP000027219"/>
    </source>
</evidence>
<dbReference type="GO" id="GO:0005412">
    <property type="term" value="F:D-glucose:sodium symporter activity"/>
    <property type="evidence" value="ECO:0007669"/>
    <property type="project" value="TreeGrafter"/>
</dbReference>
<organism evidence="8 9">
    <name type="scientific">Vibrio fortis</name>
    <dbReference type="NCBI Taxonomy" id="212667"/>
    <lineage>
        <taxon>Bacteria</taxon>
        <taxon>Pseudomonadati</taxon>
        <taxon>Pseudomonadota</taxon>
        <taxon>Gammaproteobacteria</taxon>
        <taxon>Vibrionales</taxon>
        <taxon>Vibrionaceae</taxon>
        <taxon>Vibrio</taxon>
    </lineage>
</organism>
<protein>
    <submittedName>
        <fullName evidence="8">Transporter</fullName>
    </submittedName>
</protein>
<feature type="transmembrane region" description="Helical" evidence="7">
    <location>
        <begin position="45"/>
        <end position="69"/>
    </location>
</feature>
<feature type="transmembrane region" description="Helical" evidence="7">
    <location>
        <begin position="443"/>
        <end position="461"/>
    </location>
</feature>
<dbReference type="AlphaFoldDB" id="A0A066US85"/>
<feature type="transmembrane region" description="Helical" evidence="7">
    <location>
        <begin position="389"/>
        <end position="409"/>
    </location>
</feature>
<keyword evidence="5 7" id="KW-0472">Membrane</keyword>
<comment type="caution">
    <text evidence="8">The sequence shown here is derived from an EMBL/GenBank/DDBJ whole genome shotgun (WGS) entry which is preliminary data.</text>
</comment>